<evidence type="ECO:0000256" key="9">
    <source>
        <dbReference type="ARBA" id="ARBA00022516"/>
    </source>
</evidence>
<gene>
    <name evidence="21" type="ORF">Q9K01_05550</name>
</gene>
<keyword evidence="8" id="KW-1003">Cell membrane</keyword>
<evidence type="ECO:0000256" key="1">
    <source>
        <dbReference type="ARBA" id="ARBA00001698"/>
    </source>
</evidence>
<comment type="subcellular location">
    <subcellularLocation>
        <location evidence="2">Cell membrane</location>
        <topology evidence="2">Multi-pass membrane protein</topology>
    </subcellularLocation>
</comment>
<feature type="transmembrane region" description="Helical" evidence="20">
    <location>
        <begin position="76"/>
        <end position="95"/>
    </location>
</feature>
<evidence type="ECO:0000313" key="21">
    <source>
        <dbReference type="EMBL" id="MDP4539084.1"/>
    </source>
</evidence>
<keyword evidence="14" id="KW-0443">Lipid metabolism</keyword>
<evidence type="ECO:0000313" key="22">
    <source>
        <dbReference type="Proteomes" id="UP001235664"/>
    </source>
</evidence>
<comment type="similarity">
    <text evidence="5 18">Belongs to the CDS family.</text>
</comment>
<evidence type="ECO:0000256" key="6">
    <source>
        <dbReference type="ARBA" id="ARBA00012487"/>
    </source>
</evidence>
<keyword evidence="15 20" id="KW-0472">Membrane</keyword>
<evidence type="ECO:0000256" key="15">
    <source>
        <dbReference type="ARBA" id="ARBA00023136"/>
    </source>
</evidence>
<evidence type="ECO:0000256" key="2">
    <source>
        <dbReference type="ARBA" id="ARBA00004651"/>
    </source>
</evidence>
<keyword evidence="16" id="KW-0594">Phospholipid biosynthesis</keyword>
<reference evidence="21 22" key="1">
    <citation type="submission" date="2023-08" db="EMBL/GenBank/DDBJ databases">
        <title>genomic of DY56.</title>
        <authorList>
            <person name="Wang Y."/>
        </authorList>
    </citation>
    <scope>NUCLEOTIDE SEQUENCE [LARGE SCALE GENOMIC DNA]</scope>
    <source>
        <strain evidence="21 22">DY56-A-20</strain>
    </source>
</reference>
<keyword evidence="17" id="KW-1208">Phospholipid metabolism</keyword>
<comment type="catalytic activity">
    <reaction evidence="1 18">
        <text>a 1,2-diacyl-sn-glycero-3-phosphate + CTP + H(+) = a CDP-1,2-diacyl-sn-glycerol + diphosphate</text>
        <dbReference type="Rhea" id="RHEA:16229"/>
        <dbReference type="ChEBI" id="CHEBI:15378"/>
        <dbReference type="ChEBI" id="CHEBI:33019"/>
        <dbReference type="ChEBI" id="CHEBI:37563"/>
        <dbReference type="ChEBI" id="CHEBI:58332"/>
        <dbReference type="ChEBI" id="CHEBI:58608"/>
        <dbReference type="EC" id="2.7.7.41"/>
    </reaction>
</comment>
<feature type="transmembrane region" description="Helical" evidence="20">
    <location>
        <begin position="130"/>
        <end position="149"/>
    </location>
</feature>
<evidence type="ECO:0000256" key="12">
    <source>
        <dbReference type="ARBA" id="ARBA00022695"/>
    </source>
</evidence>
<evidence type="ECO:0000256" key="17">
    <source>
        <dbReference type="ARBA" id="ARBA00023264"/>
    </source>
</evidence>
<evidence type="ECO:0000256" key="18">
    <source>
        <dbReference type="RuleBase" id="RU003938"/>
    </source>
</evidence>
<evidence type="ECO:0000256" key="16">
    <source>
        <dbReference type="ARBA" id="ARBA00023209"/>
    </source>
</evidence>
<evidence type="ECO:0000256" key="3">
    <source>
        <dbReference type="ARBA" id="ARBA00005119"/>
    </source>
</evidence>
<feature type="region of interest" description="Disordered" evidence="19">
    <location>
        <begin position="1"/>
        <end position="27"/>
    </location>
</feature>
<dbReference type="RefSeq" id="WP_305929235.1">
    <property type="nucleotide sequence ID" value="NZ_JAVAIL010000002.1"/>
</dbReference>
<evidence type="ECO:0000256" key="14">
    <source>
        <dbReference type="ARBA" id="ARBA00023098"/>
    </source>
</evidence>
<evidence type="ECO:0000256" key="4">
    <source>
        <dbReference type="ARBA" id="ARBA00005189"/>
    </source>
</evidence>
<dbReference type="PANTHER" id="PTHR46382:SF1">
    <property type="entry name" value="PHOSPHATIDATE CYTIDYLYLTRANSFERASE"/>
    <property type="match status" value="1"/>
</dbReference>
<evidence type="ECO:0000256" key="7">
    <source>
        <dbReference type="ARBA" id="ARBA00019373"/>
    </source>
</evidence>
<feature type="transmembrane region" description="Helical" evidence="20">
    <location>
        <begin position="169"/>
        <end position="190"/>
    </location>
</feature>
<keyword evidence="11 18" id="KW-0812">Transmembrane</keyword>
<dbReference type="GO" id="GO:0016779">
    <property type="term" value="F:nucleotidyltransferase activity"/>
    <property type="evidence" value="ECO:0007669"/>
    <property type="project" value="UniProtKB-KW"/>
</dbReference>
<dbReference type="PANTHER" id="PTHR46382">
    <property type="entry name" value="PHOSPHATIDATE CYTIDYLYLTRANSFERASE"/>
    <property type="match status" value="1"/>
</dbReference>
<comment type="caution">
    <text evidence="21">The sequence shown here is derived from an EMBL/GenBank/DDBJ whole genome shotgun (WGS) entry which is preliminary data.</text>
</comment>
<protein>
    <recommendedName>
        <fullName evidence="7 18">Phosphatidate cytidylyltransferase</fullName>
        <ecNumber evidence="6 18">2.7.7.41</ecNumber>
    </recommendedName>
</protein>
<keyword evidence="10 18" id="KW-0808">Transferase</keyword>
<name>A0ABT9H6Z8_9SPHN</name>
<accession>A0ABT9H6Z8</accession>
<feature type="transmembrane region" description="Helical" evidence="20">
    <location>
        <begin position="107"/>
        <end position="124"/>
    </location>
</feature>
<feature type="transmembrane region" description="Helical" evidence="20">
    <location>
        <begin position="202"/>
        <end position="225"/>
    </location>
</feature>
<dbReference type="EC" id="2.7.7.41" evidence="6 18"/>
<dbReference type="EMBL" id="JAVAIL010000002">
    <property type="protein sequence ID" value="MDP4539084.1"/>
    <property type="molecule type" value="Genomic_DNA"/>
</dbReference>
<proteinExistence type="inferred from homology"/>
<evidence type="ECO:0000256" key="5">
    <source>
        <dbReference type="ARBA" id="ARBA00010185"/>
    </source>
</evidence>
<keyword evidence="13 20" id="KW-1133">Transmembrane helix</keyword>
<evidence type="ECO:0000256" key="10">
    <source>
        <dbReference type="ARBA" id="ARBA00022679"/>
    </source>
</evidence>
<dbReference type="Pfam" id="PF01148">
    <property type="entry name" value="CTP_transf_1"/>
    <property type="match status" value="1"/>
</dbReference>
<organism evidence="21 22">
    <name type="scientific">Qipengyuania benthica</name>
    <dbReference type="NCBI Taxonomy" id="3067651"/>
    <lineage>
        <taxon>Bacteria</taxon>
        <taxon>Pseudomonadati</taxon>
        <taxon>Pseudomonadota</taxon>
        <taxon>Alphaproteobacteria</taxon>
        <taxon>Sphingomonadales</taxon>
        <taxon>Erythrobacteraceae</taxon>
        <taxon>Qipengyuania</taxon>
    </lineage>
</organism>
<dbReference type="InterPro" id="IPR000374">
    <property type="entry name" value="PC_trans"/>
</dbReference>
<evidence type="ECO:0000256" key="8">
    <source>
        <dbReference type="ARBA" id="ARBA00022475"/>
    </source>
</evidence>
<feature type="compositionally biased region" description="Basic and acidic residues" evidence="19">
    <location>
        <begin position="13"/>
        <end position="27"/>
    </location>
</feature>
<evidence type="ECO:0000256" key="11">
    <source>
        <dbReference type="ARBA" id="ARBA00022692"/>
    </source>
</evidence>
<evidence type="ECO:0000256" key="13">
    <source>
        <dbReference type="ARBA" id="ARBA00022989"/>
    </source>
</evidence>
<comment type="pathway">
    <text evidence="3 18">Phospholipid metabolism; CDP-diacylglycerol biosynthesis; CDP-diacylglycerol from sn-glycerol 3-phosphate: step 3/3.</text>
</comment>
<keyword evidence="22" id="KW-1185">Reference proteome</keyword>
<dbReference type="Proteomes" id="UP001235664">
    <property type="component" value="Unassembled WGS sequence"/>
</dbReference>
<evidence type="ECO:0000256" key="20">
    <source>
        <dbReference type="SAM" id="Phobius"/>
    </source>
</evidence>
<keyword evidence="12 18" id="KW-0548">Nucleotidyltransferase</keyword>
<sequence length="270" mass="28387">MVDAEPEAPLPDPPRDERHDAQDPLTARKRDRVRARVKRYVDVPIAIRTSDLPVRAASAVVMIVVAVAALRAGGAWLAAFIGAVALATFVEYVRLGYRAFGSWPGRIAALLFGTAYIGVAGLLLAMMPVFLMVGVIGTVIFIDTFAYFFGRTIGGPKIAPTISPSKTWAGLLGGIVGASLWLAGFVWVVGGRGADEIVGFDILELAQIVGAGIVLAVAAQAGDFFESWLKRRAGRKDSSNLIPGHGGVFDRTDGLIPVALLAGLILAPAA</sequence>
<comment type="pathway">
    <text evidence="4">Lipid metabolism.</text>
</comment>
<evidence type="ECO:0000256" key="19">
    <source>
        <dbReference type="SAM" id="MobiDB-lite"/>
    </source>
</evidence>
<dbReference type="PROSITE" id="PS01315">
    <property type="entry name" value="CDS"/>
    <property type="match status" value="1"/>
</dbReference>
<keyword evidence="9" id="KW-0444">Lipid biosynthesis</keyword>